<name>A0A432WSF7_9GAMM</name>
<organism evidence="12 13">
    <name type="scientific">Aliidiomarina sanyensis</name>
    <dbReference type="NCBI Taxonomy" id="1249555"/>
    <lineage>
        <taxon>Bacteria</taxon>
        <taxon>Pseudomonadati</taxon>
        <taxon>Pseudomonadota</taxon>
        <taxon>Gammaproteobacteria</taxon>
        <taxon>Alteromonadales</taxon>
        <taxon>Idiomarinaceae</taxon>
        <taxon>Aliidiomarina</taxon>
    </lineage>
</organism>
<gene>
    <name evidence="12" type="ORF">CWE11_02010</name>
</gene>
<feature type="repeat" description="Lumazine-binding" evidence="10">
    <location>
        <begin position="1"/>
        <end position="109"/>
    </location>
</feature>
<dbReference type="InterPro" id="IPR017938">
    <property type="entry name" value="Riboflavin_synthase-like_b-brl"/>
</dbReference>
<dbReference type="GO" id="GO:0009231">
    <property type="term" value="P:riboflavin biosynthetic process"/>
    <property type="evidence" value="ECO:0007669"/>
    <property type="project" value="UniProtKB-KW"/>
</dbReference>
<evidence type="ECO:0000256" key="9">
    <source>
        <dbReference type="NCBIfam" id="TIGR00187"/>
    </source>
</evidence>
<keyword evidence="7" id="KW-0808">Transferase</keyword>
<dbReference type="Proteomes" id="UP000288405">
    <property type="component" value="Unassembled WGS sequence"/>
</dbReference>
<dbReference type="SUPFAM" id="SSF63380">
    <property type="entry name" value="Riboflavin synthase domain-like"/>
    <property type="match status" value="2"/>
</dbReference>
<dbReference type="PANTHER" id="PTHR21098">
    <property type="entry name" value="RIBOFLAVIN SYNTHASE ALPHA CHAIN"/>
    <property type="match status" value="1"/>
</dbReference>
<dbReference type="GO" id="GO:0004746">
    <property type="term" value="F:riboflavin synthase activity"/>
    <property type="evidence" value="ECO:0007669"/>
    <property type="project" value="UniProtKB-UniRule"/>
</dbReference>
<evidence type="ECO:0000256" key="2">
    <source>
        <dbReference type="ARBA" id="ARBA00002803"/>
    </source>
</evidence>
<dbReference type="NCBIfam" id="TIGR00187">
    <property type="entry name" value="ribE"/>
    <property type="match status" value="1"/>
</dbReference>
<evidence type="ECO:0000256" key="7">
    <source>
        <dbReference type="ARBA" id="ARBA00022679"/>
    </source>
</evidence>
<sequence>MFTGIVQTQAIVHSVEDREQFRQLTLRVAPQFLEHIETGASIAINGCCLTVTRFRLGITESGAEPVVQSEVSFDIIDETLRLTDLGDLKQGDMVNFERSLTLGKELGGHILSGHIHTTAVLKERIDSQDNCRLYLELDSQWLEYILPKGFVAVDGASLTVGEVTERGFWLHLIPETLAITILGSARPGQRINIEADQQTMTIVETVKRVLARQATG</sequence>
<dbReference type="AlphaFoldDB" id="A0A432WSF7"/>
<evidence type="ECO:0000256" key="10">
    <source>
        <dbReference type="PROSITE-ProRule" id="PRU00524"/>
    </source>
</evidence>
<dbReference type="Pfam" id="PF00677">
    <property type="entry name" value="Lum_binding"/>
    <property type="match status" value="2"/>
</dbReference>
<feature type="domain" description="Lumazine-binding" evidence="11">
    <location>
        <begin position="110"/>
        <end position="206"/>
    </location>
</feature>
<protein>
    <recommendedName>
        <fullName evidence="5 9">Riboflavin synthase</fullName>
        <ecNumber evidence="4 9">2.5.1.9</ecNumber>
    </recommendedName>
</protein>
<dbReference type="PANTHER" id="PTHR21098:SF0">
    <property type="entry name" value="RIBOFLAVIN SYNTHASE"/>
    <property type="match status" value="1"/>
</dbReference>
<evidence type="ECO:0000259" key="11">
    <source>
        <dbReference type="PROSITE" id="PS51177"/>
    </source>
</evidence>
<dbReference type="InterPro" id="IPR023366">
    <property type="entry name" value="ATP_synth_asu-like_sf"/>
</dbReference>
<dbReference type="PIRSF" id="PIRSF000498">
    <property type="entry name" value="Riboflavin_syn_A"/>
    <property type="match status" value="1"/>
</dbReference>
<evidence type="ECO:0000256" key="3">
    <source>
        <dbReference type="ARBA" id="ARBA00004887"/>
    </source>
</evidence>
<evidence type="ECO:0000313" key="13">
    <source>
        <dbReference type="Proteomes" id="UP000288405"/>
    </source>
</evidence>
<dbReference type="PROSITE" id="PS51177">
    <property type="entry name" value="LUMAZINE_BIND"/>
    <property type="match status" value="2"/>
</dbReference>
<feature type="domain" description="Lumazine-binding" evidence="11">
    <location>
        <begin position="1"/>
        <end position="109"/>
    </location>
</feature>
<dbReference type="CDD" id="cd00402">
    <property type="entry name" value="Riboflavin_synthase_like"/>
    <property type="match status" value="1"/>
</dbReference>
<keyword evidence="8" id="KW-0677">Repeat</keyword>
<evidence type="ECO:0000256" key="1">
    <source>
        <dbReference type="ARBA" id="ARBA00000968"/>
    </source>
</evidence>
<dbReference type="OrthoDB" id="9788537at2"/>
<dbReference type="Gene3D" id="2.40.30.20">
    <property type="match status" value="2"/>
</dbReference>
<evidence type="ECO:0000313" key="12">
    <source>
        <dbReference type="EMBL" id="RUO36684.1"/>
    </source>
</evidence>
<reference evidence="12 13" key="1">
    <citation type="journal article" date="2011" name="Front. Microbiol.">
        <title>Genomic signatures of strain selection and enhancement in Bacillus atrophaeus var. globigii, a historical biowarfare simulant.</title>
        <authorList>
            <person name="Gibbons H.S."/>
            <person name="Broomall S.M."/>
            <person name="McNew L.A."/>
            <person name="Daligault H."/>
            <person name="Chapman C."/>
            <person name="Bruce D."/>
            <person name="Karavis M."/>
            <person name="Krepps M."/>
            <person name="McGregor P.A."/>
            <person name="Hong C."/>
            <person name="Park K.H."/>
            <person name="Akmal A."/>
            <person name="Feldman A."/>
            <person name="Lin J.S."/>
            <person name="Chang W.E."/>
            <person name="Higgs B.W."/>
            <person name="Demirev P."/>
            <person name="Lindquist J."/>
            <person name="Liem A."/>
            <person name="Fochler E."/>
            <person name="Read T.D."/>
            <person name="Tapia R."/>
            <person name="Johnson S."/>
            <person name="Bishop-Lilly K.A."/>
            <person name="Detter C."/>
            <person name="Han C."/>
            <person name="Sozhamannan S."/>
            <person name="Rosenzweig C.N."/>
            <person name="Skowronski E.W."/>
        </authorList>
    </citation>
    <scope>NUCLEOTIDE SEQUENCE [LARGE SCALE GENOMIC DNA]</scope>
    <source>
        <strain evidence="12 13">GYP-17</strain>
    </source>
</reference>
<comment type="catalytic activity">
    <reaction evidence="1">
        <text>2 6,7-dimethyl-8-(1-D-ribityl)lumazine + H(+) = 5-amino-6-(D-ribitylamino)uracil + riboflavin</text>
        <dbReference type="Rhea" id="RHEA:20772"/>
        <dbReference type="ChEBI" id="CHEBI:15378"/>
        <dbReference type="ChEBI" id="CHEBI:15934"/>
        <dbReference type="ChEBI" id="CHEBI:57986"/>
        <dbReference type="ChEBI" id="CHEBI:58201"/>
        <dbReference type="EC" id="2.5.1.9"/>
    </reaction>
</comment>
<feature type="repeat" description="Lumazine-binding" evidence="10">
    <location>
        <begin position="110"/>
        <end position="206"/>
    </location>
</feature>
<keyword evidence="6" id="KW-0686">Riboflavin biosynthesis</keyword>
<comment type="function">
    <text evidence="2">Catalyzes the dismutation of two molecules of 6,7-dimethyl-8-ribityllumazine, resulting in the formation of riboflavin and 5-amino-6-(D-ribitylamino)uracil.</text>
</comment>
<dbReference type="RefSeq" id="WP_126775924.1">
    <property type="nucleotide sequence ID" value="NZ_PIPM01000001.1"/>
</dbReference>
<keyword evidence="13" id="KW-1185">Reference proteome</keyword>
<dbReference type="InterPro" id="IPR026017">
    <property type="entry name" value="Lumazine-bd_dom"/>
</dbReference>
<dbReference type="InterPro" id="IPR001783">
    <property type="entry name" value="Lumazine-bd"/>
</dbReference>
<dbReference type="EC" id="2.5.1.9" evidence="4 9"/>
<evidence type="ECO:0000256" key="6">
    <source>
        <dbReference type="ARBA" id="ARBA00022619"/>
    </source>
</evidence>
<comment type="caution">
    <text evidence="12">The sequence shown here is derived from an EMBL/GenBank/DDBJ whole genome shotgun (WGS) entry which is preliminary data.</text>
</comment>
<accession>A0A432WSF7</accession>
<dbReference type="FunFam" id="2.40.30.20:FF:000003">
    <property type="entry name" value="Riboflavin synthase, alpha subunit"/>
    <property type="match status" value="1"/>
</dbReference>
<evidence type="ECO:0000256" key="8">
    <source>
        <dbReference type="ARBA" id="ARBA00022737"/>
    </source>
</evidence>
<proteinExistence type="predicted"/>
<evidence type="ECO:0000256" key="5">
    <source>
        <dbReference type="ARBA" id="ARBA00013950"/>
    </source>
</evidence>
<dbReference type="NCBIfam" id="NF006767">
    <property type="entry name" value="PRK09289.1"/>
    <property type="match status" value="1"/>
</dbReference>
<dbReference type="EMBL" id="PIPM01000001">
    <property type="protein sequence ID" value="RUO36684.1"/>
    <property type="molecule type" value="Genomic_DNA"/>
</dbReference>
<comment type="pathway">
    <text evidence="3">Cofactor biosynthesis; riboflavin biosynthesis; riboflavin from 2-hydroxy-3-oxobutyl phosphate and 5-amino-6-(D-ribitylamino)uracil: step 2/2.</text>
</comment>
<evidence type="ECO:0000256" key="4">
    <source>
        <dbReference type="ARBA" id="ARBA00012827"/>
    </source>
</evidence>
<dbReference type="NCBIfam" id="NF009566">
    <property type="entry name" value="PRK13020.1"/>
    <property type="match status" value="1"/>
</dbReference>